<reference evidence="1" key="1">
    <citation type="submission" date="2014-11" db="EMBL/GenBank/DDBJ databases">
        <authorList>
            <person name="Amaro Gonzalez C."/>
        </authorList>
    </citation>
    <scope>NUCLEOTIDE SEQUENCE</scope>
</reference>
<proteinExistence type="predicted"/>
<reference evidence="1" key="2">
    <citation type="journal article" date="2015" name="Fish Shellfish Immunol.">
        <title>Early steps in the European eel (Anguilla anguilla)-Vibrio vulnificus interaction in the gills: Role of the RtxA13 toxin.</title>
        <authorList>
            <person name="Callol A."/>
            <person name="Pajuelo D."/>
            <person name="Ebbesson L."/>
            <person name="Teles M."/>
            <person name="MacKenzie S."/>
            <person name="Amaro C."/>
        </authorList>
    </citation>
    <scope>NUCLEOTIDE SEQUENCE</scope>
</reference>
<evidence type="ECO:0000313" key="1">
    <source>
        <dbReference type="EMBL" id="JAH40681.1"/>
    </source>
</evidence>
<name>A0A0E9SHA3_ANGAN</name>
<protein>
    <submittedName>
        <fullName evidence="1">Uncharacterized protein</fullName>
    </submittedName>
</protein>
<sequence length="55" mass="6145">MQYYLKGGNFKNNLKNPYKGNIGPYYLSSLSFVRLSTLSVAPFCSMDTRAFRAGG</sequence>
<dbReference type="AlphaFoldDB" id="A0A0E9SHA3"/>
<accession>A0A0E9SHA3</accession>
<dbReference type="EMBL" id="GBXM01067896">
    <property type="protein sequence ID" value="JAH40681.1"/>
    <property type="molecule type" value="Transcribed_RNA"/>
</dbReference>
<organism evidence="1">
    <name type="scientific">Anguilla anguilla</name>
    <name type="common">European freshwater eel</name>
    <name type="synonym">Muraena anguilla</name>
    <dbReference type="NCBI Taxonomy" id="7936"/>
    <lineage>
        <taxon>Eukaryota</taxon>
        <taxon>Metazoa</taxon>
        <taxon>Chordata</taxon>
        <taxon>Craniata</taxon>
        <taxon>Vertebrata</taxon>
        <taxon>Euteleostomi</taxon>
        <taxon>Actinopterygii</taxon>
        <taxon>Neopterygii</taxon>
        <taxon>Teleostei</taxon>
        <taxon>Anguilliformes</taxon>
        <taxon>Anguillidae</taxon>
        <taxon>Anguilla</taxon>
    </lineage>
</organism>